<keyword evidence="2" id="KW-0012">Acyltransferase</keyword>
<dbReference type="AlphaFoldDB" id="A0A223D665"/>
<dbReference type="KEGG" id="tab:CIG75_01175"/>
<dbReference type="Pfam" id="PF00583">
    <property type="entry name" value="Acetyltransf_1"/>
    <property type="match status" value="1"/>
</dbReference>
<sequence>MIRKVTSGDRSAVRAMMLEYIVGFYQQPAPASEKLDLLQAMLLQGENGLQFVAEEDGAYQGFVTLYFTYSTLRAQRVVIMNDLYVRDQYRGTGVAESLFRACEQFTKENGFAALQWETAKDNHRAQRFYEKMGGKQGDWLNYTSS</sequence>
<dbReference type="PANTHER" id="PTHR10545:SF29">
    <property type="entry name" value="GH14572P-RELATED"/>
    <property type="match status" value="1"/>
</dbReference>
<dbReference type="SUPFAM" id="SSF55729">
    <property type="entry name" value="Acyl-CoA N-acyltransferases (Nat)"/>
    <property type="match status" value="1"/>
</dbReference>
<evidence type="ECO:0000259" key="3">
    <source>
        <dbReference type="PROSITE" id="PS51186"/>
    </source>
</evidence>
<dbReference type="Gene3D" id="3.40.630.30">
    <property type="match status" value="1"/>
</dbReference>
<dbReference type="EMBL" id="CP022657">
    <property type="protein sequence ID" value="ASS77061.1"/>
    <property type="molecule type" value="Genomic_DNA"/>
</dbReference>
<dbReference type="RefSeq" id="WP_094238282.1">
    <property type="nucleotide sequence ID" value="NZ_CP022657.1"/>
</dbReference>
<evidence type="ECO:0000313" key="5">
    <source>
        <dbReference type="Proteomes" id="UP000214688"/>
    </source>
</evidence>
<reference evidence="4 5" key="1">
    <citation type="journal article" date="2015" name="Int. J. Syst. Evol. Microbiol.">
        <title>Tumebacillus algifaecis sp. nov., isolated from decomposing algal scum.</title>
        <authorList>
            <person name="Wu Y.F."/>
            <person name="Zhang B."/>
            <person name="Xing P."/>
            <person name="Wu Q.L."/>
            <person name="Liu S.J."/>
        </authorList>
    </citation>
    <scope>NUCLEOTIDE SEQUENCE [LARGE SCALE GENOMIC DNA]</scope>
    <source>
        <strain evidence="4 5">THMBR28</strain>
    </source>
</reference>
<gene>
    <name evidence="4" type="ORF">CIG75_01175</name>
</gene>
<dbReference type="InterPro" id="IPR000182">
    <property type="entry name" value="GNAT_dom"/>
</dbReference>
<organism evidence="4 5">
    <name type="scientific">Tumebacillus algifaecis</name>
    <dbReference type="NCBI Taxonomy" id="1214604"/>
    <lineage>
        <taxon>Bacteria</taxon>
        <taxon>Bacillati</taxon>
        <taxon>Bacillota</taxon>
        <taxon>Bacilli</taxon>
        <taxon>Bacillales</taxon>
        <taxon>Alicyclobacillaceae</taxon>
        <taxon>Tumebacillus</taxon>
    </lineage>
</organism>
<dbReference type="InterPro" id="IPR016181">
    <property type="entry name" value="Acyl_CoA_acyltransferase"/>
</dbReference>
<evidence type="ECO:0000313" key="4">
    <source>
        <dbReference type="EMBL" id="ASS77061.1"/>
    </source>
</evidence>
<name>A0A223D665_9BACL</name>
<dbReference type="CDD" id="cd04301">
    <property type="entry name" value="NAT_SF"/>
    <property type="match status" value="1"/>
</dbReference>
<proteinExistence type="predicted"/>
<dbReference type="GO" id="GO:0008080">
    <property type="term" value="F:N-acetyltransferase activity"/>
    <property type="evidence" value="ECO:0007669"/>
    <property type="project" value="UniProtKB-ARBA"/>
</dbReference>
<feature type="domain" description="N-acetyltransferase" evidence="3">
    <location>
        <begin position="1"/>
        <end position="145"/>
    </location>
</feature>
<dbReference type="InterPro" id="IPR051016">
    <property type="entry name" value="Diverse_Substrate_AcTransf"/>
</dbReference>
<evidence type="ECO:0000256" key="1">
    <source>
        <dbReference type="ARBA" id="ARBA00022679"/>
    </source>
</evidence>
<protein>
    <submittedName>
        <fullName evidence="4">GNAT family N-acetyltransferase</fullName>
    </submittedName>
</protein>
<keyword evidence="5" id="KW-1185">Reference proteome</keyword>
<evidence type="ECO:0000256" key="2">
    <source>
        <dbReference type="ARBA" id="ARBA00023315"/>
    </source>
</evidence>
<dbReference type="PANTHER" id="PTHR10545">
    <property type="entry name" value="DIAMINE N-ACETYLTRANSFERASE"/>
    <property type="match status" value="1"/>
</dbReference>
<keyword evidence="1 4" id="KW-0808">Transferase</keyword>
<dbReference type="PROSITE" id="PS51186">
    <property type="entry name" value="GNAT"/>
    <property type="match status" value="1"/>
</dbReference>
<dbReference type="OrthoDB" id="9792929at2"/>
<dbReference type="Proteomes" id="UP000214688">
    <property type="component" value="Chromosome"/>
</dbReference>
<accession>A0A223D665</accession>